<proteinExistence type="predicted"/>
<name>A0A511M9Z1_9NOCA</name>
<evidence type="ECO:0000256" key="1">
    <source>
        <dbReference type="SAM" id="MobiDB-lite"/>
    </source>
</evidence>
<gene>
    <name evidence="2" type="ORF">NN4_10650</name>
</gene>
<comment type="caution">
    <text evidence="2">The sequence shown here is derived from an EMBL/GenBank/DDBJ whole genome shotgun (WGS) entry which is preliminary data.</text>
</comment>
<feature type="compositionally biased region" description="Low complexity" evidence="1">
    <location>
        <begin position="67"/>
        <end position="76"/>
    </location>
</feature>
<protein>
    <submittedName>
        <fullName evidence="2">Uncharacterized protein</fullName>
    </submittedName>
</protein>
<keyword evidence="3" id="KW-1185">Reference proteome</keyword>
<dbReference type="RefSeq" id="WP_147128823.1">
    <property type="nucleotide sequence ID" value="NZ_BJXA01000004.1"/>
</dbReference>
<evidence type="ECO:0000313" key="3">
    <source>
        <dbReference type="Proteomes" id="UP000321424"/>
    </source>
</evidence>
<dbReference type="EMBL" id="BJXA01000004">
    <property type="protein sequence ID" value="GEM36546.1"/>
    <property type="molecule type" value="Genomic_DNA"/>
</dbReference>
<dbReference type="AlphaFoldDB" id="A0A511M9Z1"/>
<organism evidence="2 3">
    <name type="scientific">Nocardia ninae NBRC 108245</name>
    <dbReference type="NCBI Taxonomy" id="1210091"/>
    <lineage>
        <taxon>Bacteria</taxon>
        <taxon>Bacillati</taxon>
        <taxon>Actinomycetota</taxon>
        <taxon>Actinomycetes</taxon>
        <taxon>Mycobacteriales</taxon>
        <taxon>Nocardiaceae</taxon>
        <taxon>Nocardia</taxon>
    </lineage>
</organism>
<accession>A0A511M9Z1</accession>
<feature type="region of interest" description="Disordered" evidence="1">
    <location>
        <begin position="64"/>
        <end position="84"/>
    </location>
</feature>
<reference evidence="2 3" key="1">
    <citation type="submission" date="2019-07" db="EMBL/GenBank/DDBJ databases">
        <title>Whole genome shotgun sequence of Nocardia ninae NBRC 108245.</title>
        <authorList>
            <person name="Hosoyama A."/>
            <person name="Uohara A."/>
            <person name="Ohji S."/>
            <person name="Ichikawa N."/>
        </authorList>
    </citation>
    <scope>NUCLEOTIDE SEQUENCE [LARGE SCALE GENOMIC DNA]</scope>
    <source>
        <strain evidence="2 3">NBRC 108245</strain>
    </source>
</reference>
<sequence>MTNGTWWREPRHHVPALRAASRQGDMSAEKCEWERHDAPLGAQPVNEGDVVAKKCQRERHHVPLTMNGTTTGNCCTISRDPHRL</sequence>
<evidence type="ECO:0000313" key="2">
    <source>
        <dbReference type="EMBL" id="GEM36546.1"/>
    </source>
</evidence>
<dbReference type="Proteomes" id="UP000321424">
    <property type="component" value="Unassembled WGS sequence"/>
</dbReference>